<keyword evidence="1" id="KW-0472">Membrane</keyword>
<name>A0A250KN41_9GAMM</name>
<keyword evidence="4" id="KW-1185">Reference proteome</keyword>
<protein>
    <submittedName>
        <fullName evidence="3">Methenyl tetrahydrofolate cyclohydrolase</fullName>
    </submittedName>
</protein>
<dbReference type="EMBL" id="AP017928">
    <property type="protein sequence ID" value="BBA32984.1"/>
    <property type="molecule type" value="Genomic_DNA"/>
</dbReference>
<feature type="transmembrane region" description="Helical" evidence="1">
    <location>
        <begin position="26"/>
        <end position="46"/>
    </location>
</feature>
<dbReference type="SUPFAM" id="SSF101262">
    <property type="entry name" value="Methenyltetrahydrofolate cyclohydrolase-like"/>
    <property type="match status" value="1"/>
</dbReference>
<dbReference type="InterPro" id="IPR036178">
    <property type="entry name" value="Formintransfe-cycloase-like_sf"/>
</dbReference>
<gene>
    <name evidence="3" type="ORF">sS8_1022</name>
</gene>
<keyword evidence="3" id="KW-0378">Hydrolase</keyword>
<dbReference type="InterPro" id="IPR054893">
    <property type="entry name" value="MthfCyhylase"/>
</dbReference>
<dbReference type="AlphaFoldDB" id="A0A250KN41"/>
<dbReference type="GO" id="GO:0016787">
    <property type="term" value="F:hydrolase activity"/>
    <property type="evidence" value="ECO:0007669"/>
    <property type="project" value="UniProtKB-KW"/>
</dbReference>
<keyword evidence="1" id="KW-0812">Transmembrane</keyword>
<reference evidence="3 4" key="1">
    <citation type="submission" date="2016-12" db="EMBL/GenBank/DDBJ databases">
        <title>Genome sequencing of Methylocaldum marinum.</title>
        <authorList>
            <person name="Takeuchi M."/>
            <person name="Kamagata Y."/>
            <person name="Hiraoka S."/>
            <person name="Oshima K."/>
            <person name="Hattori M."/>
            <person name="Iwasaki W."/>
        </authorList>
    </citation>
    <scope>NUCLEOTIDE SEQUENCE [LARGE SCALE GENOMIC DNA]</scope>
    <source>
        <strain evidence="3 4">S8</strain>
    </source>
</reference>
<evidence type="ECO:0000313" key="4">
    <source>
        <dbReference type="Proteomes" id="UP000266313"/>
    </source>
</evidence>
<proteinExistence type="predicted"/>
<accession>A0A250KN41</accession>
<dbReference type="NCBIfam" id="NF045657">
    <property type="entry name" value="MthfCyhylaseFchA"/>
    <property type="match status" value="1"/>
</dbReference>
<dbReference type="InterPro" id="IPR007044">
    <property type="entry name" value="Cyclodeamin/CycHdrlase"/>
</dbReference>
<sequence>MIKDKTIHHFLDDLASKSATPGGGSAAAIMGAMGAALVSMVCNLTIGKKNYESVEPEMKEILAKSESLRAQLMDMVRSDVEVFNKVMAAYGLPKETDEQKSARSQQIQSALQEATDVPIECAKACAEVIRLSRIVAEKGNRNVVSDAGVAVVAGHAALKSAALNVYVNVGSIKDEKFVSSRLAQLNGILNGMDVLNEEIFQSVKDKL</sequence>
<evidence type="ECO:0000313" key="3">
    <source>
        <dbReference type="EMBL" id="BBA32984.1"/>
    </source>
</evidence>
<dbReference type="Pfam" id="PF04961">
    <property type="entry name" value="FTCD_C"/>
    <property type="match status" value="1"/>
</dbReference>
<feature type="domain" description="Cyclodeaminase/cyclohydrolase" evidence="2">
    <location>
        <begin position="6"/>
        <end position="185"/>
    </location>
</feature>
<evidence type="ECO:0000256" key="1">
    <source>
        <dbReference type="SAM" id="Phobius"/>
    </source>
</evidence>
<organism evidence="3 4">
    <name type="scientific">Methylocaldum marinum</name>
    <dbReference type="NCBI Taxonomy" id="1432792"/>
    <lineage>
        <taxon>Bacteria</taxon>
        <taxon>Pseudomonadati</taxon>
        <taxon>Pseudomonadota</taxon>
        <taxon>Gammaproteobacteria</taxon>
        <taxon>Methylococcales</taxon>
        <taxon>Methylococcaceae</taxon>
        <taxon>Methylocaldum</taxon>
    </lineage>
</organism>
<dbReference type="OrthoDB" id="7959174at2"/>
<evidence type="ECO:0000259" key="2">
    <source>
        <dbReference type="Pfam" id="PF04961"/>
    </source>
</evidence>
<dbReference type="Gene3D" id="1.20.120.680">
    <property type="entry name" value="Formiminotetrahydrofolate cyclodeaminase monomer, up-and-down helical bundle"/>
    <property type="match status" value="1"/>
</dbReference>
<dbReference type="RefSeq" id="WP_119628673.1">
    <property type="nucleotide sequence ID" value="NZ_AP017928.1"/>
</dbReference>
<dbReference type="KEGG" id="mmai:sS8_1022"/>
<keyword evidence="1" id="KW-1133">Transmembrane helix</keyword>
<dbReference type="Proteomes" id="UP000266313">
    <property type="component" value="Chromosome"/>
</dbReference>